<feature type="domain" description="HTH iclR-type" evidence="5">
    <location>
        <begin position="35"/>
        <end position="97"/>
    </location>
</feature>
<dbReference type="InterPro" id="IPR050707">
    <property type="entry name" value="HTH_MetabolicPath_Reg"/>
</dbReference>
<organism evidence="7 8">
    <name type="scientific">Paracoccus isoporae</name>
    <dbReference type="NCBI Taxonomy" id="591205"/>
    <lineage>
        <taxon>Bacteria</taxon>
        <taxon>Pseudomonadati</taxon>
        <taxon>Pseudomonadota</taxon>
        <taxon>Alphaproteobacteria</taxon>
        <taxon>Rhodobacterales</taxon>
        <taxon>Paracoccaceae</taxon>
        <taxon>Paracoccus</taxon>
    </lineage>
</organism>
<name>A0A1G7FDF8_9RHOB</name>
<feature type="region of interest" description="Disordered" evidence="4">
    <location>
        <begin position="1"/>
        <end position="30"/>
    </location>
</feature>
<gene>
    <name evidence="7" type="ORF">SAMN05421538_11099</name>
</gene>
<dbReference type="Gene3D" id="3.30.450.40">
    <property type="match status" value="1"/>
</dbReference>
<dbReference type="AlphaFoldDB" id="A0A1G7FDF8"/>
<dbReference type="PANTHER" id="PTHR30136">
    <property type="entry name" value="HELIX-TURN-HELIX TRANSCRIPTIONAL REGULATOR, ICLR FAMILY"/>
    <property type="match status" value="1"/>
</dbReference>
<dbReference type="Gene3D" id="1.10.10.10">
    <property type="entry name" value="Winged helix-like DNA-binding domain superfamily/Winged helix DNA-binding domain"/>
    <property type="match status" value="1"/>
</dbReference>
<keyword evidence="3" id="KW-0804">Transcription</keyword>
<dbReference type="PANTHER" id="PTHR30136:SF33">
    <property type="entry name" value="TRANSCRIPTIONAL REGULATORY PROTEIN"/>
    <property type="match status" value="1"/>
</dbReference>
<accession>A0A1G7FDF8</accession>
<dbReference type="EMBL" id="FNAH01000010">
    <property type="protein sequence ID" value="SDE73981.1"/>
    <property type="molecule type" value="Genomic_DNA"/>
</dbReference>
<dbReference type="InterPro" id="IPR036388">
    <property type="entry name" value="WH-like_DNA-bd_sf"/>
</dbReference>
<dbReference type="RefSeq" id="WP_245727346.1">
    <property type="nucleotide sequence ID" value="NZ_FNAH01000010.1"/>
</dbReference>
<dbReference type="GO" id="GO:0003677">
    <property type="term" value="F:DNA binding"/>
    <property type="evidence" value="ECO:0007669"/>
    <property type="project" value="UniProtKB-KW"/>
</dbReference>
<dbReference type="SUPFAM" id="SSF55781">
    <property type="entry name" value="GAF domain-like"/>
    <property type="match status" value="1"/>
</dbReference>
<keyword evidence="1" id="KW-0805">Transcription regulation</keyword>
<evidence type="ECO:0000256" key="2">
    <source>
        <dbReference type="ARBA" id="ARBA00023125"/>
    </source>
</evidence>
<dbReference type="SMART" id="SM00346">
    <property type="entry name" value="HTH_ICLR"/>
    <property type="match status" value="1"/>
</dbReference>
<keyword evidence="2 7" id="KW-0238">DNA-binding</keyword>
<evidence type="ECO:0000259" key="6">
    <source>
        <dbReference type="PROSITE" id="PS51078"/>
    </source>
</evidence>
<keyword evidence="8" id="KW-1185">Reference proteome</keyword>
<evidence type="ECO:0000256" key="1">
    <source>
        <dbReference type="ARBA" id="ARBA00023015"/>
    </source>
</evidence>
<dbReference type="PROSITE" id="PS51078">
    <property type="entry name" value="ICLR_ED"/>
    <property type="match status" value="1"/>
</dbReference>
<dbReference type="STRING" id="591205.SAMN05421538_11099"/>
<sequence>MAKAAEPVQMPDDEEMSGAAEPAGQAADQGDRQFVTALSRGLDILACYGPDDRYLSNHEISRRTGLARPTVSRLTYTLTKTGHLHRYDATGEYRLGPKVLHLGFNALAGINVGERGGEVMEALISGPNPYVTVALAERSGTRAVYLATRRQRQAMSLSIEIGAKLPLFYSGIGRAILVGLPPQKRAELLRRCVAEFPEQEERMIHSLREAERDYESRGYCTSFGGWKAEINSIAAPIRSLDGSSVYGLNVGGPSFLVSPGELHEKYGDRLLQAVRDLDGS</sequence>
<dbReference type="GO" id="GO:0003700">
    <property type="term" value="F:DNA-binding transcription factor activity"/>
    <property type="evidence" value="ECO:0007669"/>
    <property type="project" value="TreeGrafter"/>
</dbReference>
<protein>
    <submittedName>
        <fullName evidence="7">DNA-binding transcriptional regulator, IclR family</fullName>
    </submittedName>
</protein>
<evidence type="ECO:0000256" key="4">
    <source>
        <dbReference type="SAM" id="MobiDB-lite"/>
    </source>
</evidence>
<dbReference type="InterPro" id="IPR005471">
    <property type="entry name" value="Tscrpt_reg_IclR_N"/>
</dbReference>
<dbReference type="InterPro" id="IPR014757">
    <property type="entry name" value="Tscrpt_reg_IclR_C"/>
</dbReference>
<reference evidence="7 8" key="1">
    <citation type="submission" date="2016-10" db="EMBL/GenBank/DDBJ databases">
        <authorList>
            <person name="de Groot N.N."/>
        </authorList>
    </citation>
    <scope>NUCLEOTIDE SEQUENCE [LARGE SCALE GENOMIC DNA]</scope>
    <source>
        <strain evidence="7 8">DSM 22220</strain>
    </source>
</reference>
<dbReference type="SUPFAM" id="SSF46785">
    <property type="entry name" value="Winged helix' DNA-binding domain"/>
    <property type="match status" value="1"/>
</dbReference>
<dbReference type="InterPro" id="IPR036390">
    <property type="entry name" value="WH_DNA-bd_sf"/>
</dbReference>
<dbReference type="Pfam" id="PF09339">
    <property type="entry name" value="HTH_IclR"/>
    <property type="match status" value="1"/>
</dbReference>
<evidence type="ECO:0000259" key="5">
    <source>
        <dbReference type="PROSITE" id="PS51077"/>
    </source>
</evidence>
<dbReference type="Proteomes" id="UP000199344">
    <property type="component" value="Unassembled WGS sequence"/>
</dbReference>
<evidence type="ECO:0000313" key="7">
    <source>
        <dbReference type="EMBL" id="SDE73981.1"/>
    </source>
</evidence>
<evidence type="ECO:0000256" key="3">
    <source>
        <dbReference type="ARBA" id="ARBA00023163"/>
    </source>
</evidence>
<dbReference type="GO" id="GO:0045892">
    <property type="term" value="P:negative regulation of DNA-templated transcription"/>
    <property type="evidence" value="ECO:0007669"/>
    <property type="project" value="TreeGrafter"/>
</dbReference>
<evidence type="ECO:0000313" key="8">
    <source>
        <dbReference type="Proteomes" id="UP000199344"/>
    </source>
</evidence>
<dbReference type="InterPro" id="IPR029016">
    <property type="entry name" value="GAF-like_dom_sf"/>
</dbReference>
<dbReference type="PROSITE" id="PS51077">
    <property type="entry name" value="HTH_ICLR"/>
    <property type="match status" value="1"/>
</dbReference>
<dbReference type="Pfam" id="PF01614">
    <property type="entry name" value="IclR_C"/>
    <property type="match status" value="1"/>
</dbReference>
<proteinExistence type="predicted"/>
<feature type="domain" description="IclR-ED" evidence="6">
    <location>
        <begin position="98"/>
        <end position="280"/>
    </location>
</feature>